<dbReference type="PANTHER" id="PTHR19241">
    <property type="entry name" value="ATP-BINDING CASSETTE TRANSPORTER"/>
    <property type="match status" value="1"/>
</dbReference>
<dbReference type="EMBL" id="MU826353">
    <property type="protein sequence ID" value="KAJ7380376.1"/>
    <property type="molecule type" value="Genomic_DNA"/>
</dbReference>
<evidence type="ECO:0000256" key="3">
    <source>
        <dbReference type="ARBA" id="ARBA00022692"/>
    </source>
</evidence>
<dbReference type="GO" id="GO:0016020">
    <property type="term" value="C:membrane"/>
    <property type="evidence" value="ECO:0007669"/>
    <property type="project" value="UniProtKB-SubCell"/>
</dbReference>
<keyword evidence="9" id="KW-1185">Reference proteome</keyword>
<reference evidence="8" key="1">
    <citation type="submission" date="2023-01" db="EMBL/GenBank/DDBJ databases">
        <title>Genome assembly of the deep-sea coral Lophelia pertusa.</title>
        <authorList>
            <person name="Herrera S."/>
            <person name="Cordes E."/>
        </authorList>
    </citation>
    <scope>NUCLEOTIDE SEQUENCE</scope>
    <source>
        <strain evidence="8">USNM1676648</strain>
        <tissue evidence="8">Polyp</tissue>
    </source>
</reference>
<feature type="transmembrane region" description="Helical" evidence="6">
    <location>
        <begin position="186"/>
        <end position="210"/>
    </location>
</feature>
<comment type="caution">
    <text evidence="8">The sequence shown here is derived from an EMBL/GenBank/DDBJ whole genome shotgun (WGS) entry which is preliminary data.</text>
</comment>
<evidence type="ECO:0000256" key="1">
    <source>
        <dbReference type="ARBA" id="ARBA00004141"/>
    </source>
</evidence>
<proteinExistence type="predicted"/>
<gene>
    <name evidence="8" type="ORF">OS493_008828</name>
</gene>
<feature type="transmembrane region" description="Helical" evidence="6">
    <location>
        <begin position="249"/>
        <end position="267"/>
    </location>
</feature>
<dbReference type="GO" id="GO:0140359">
    <property type="term" value="F:ABC-type transporter activity"/>
    <property type="evidence" value="ECO:0007669"/>
    <property type="project" value="InterPro"/>
</dbReference>
<evidence type="ECO:0000256" key="4">
    <source>
        <dbReference type="ARBA" id="ARBA00022989"/>
    </source>
</evidence>
<dbReference type="InterPro" id="IPR013525">
    <property type="entry name" value="ABC2_TM"/>
</dbReference>
<dbReference type="SUPFAM" id="SSF52540">
    <property type="entry name" value="P-loop containing nucleoside triphosphate hydrolases"/>
    <property type="match status" value="1"/>
</dbReference>
<name>A0A9W9ZF52_9CNID</name>
<evidence type="ECO:0000313" key="8">
    <source>
        <dbReference type="EMBL" id="KAJ7380376.1"/>
    </source>
</evidence>
<protein>
    <recommendedName>
        <fullName evidence="7">ABC-2 type transporter transmembrane domain-containing protein</fullName>
    </recommendedName>
</protein>
<dbReference type="InterPro" id="IPR027417">
    <property type="entry name" value="P-loop_NTPase"/>
</dbReference>
<keyword evidence="4 6" id="KW-1133">Transmembrane helix</keyword>
<dbReference type="Proteomes" id="UP001163046">
    <property type="component" value="Unassembled WGS sequence"/>
</dbReference>
<evidence type="ECO:0000259" key="7">
    <source>
        <dbReference type="Pfam" id="PF01061"/>
    </source>
</evidence>
<dbReference type="AlphaFoldDB" id="A0A9W9ZF52"/>
<keyword evidence="3 6" id="KW-0812">Transmembrane</keyword>
<evidence type="ECO:0000256" key="5">
    <source>
        <dbReference type="ARBA" id="ARBA00023136"/>
    </source>
</evidence>
<keyword evidence="5 6" id="KW-0472">Membrane</keyword>
<feature type="transmembrane region" description="Helical" evidence="6">
    <location>
        <begin position="158"/>
        <end position="180"/>
    </location>
</feature>
<feature type="domain" description="ABC-2 type transporter transmembrane" evidence="7">
    <location>
        <begin position="96"/>
        <end position="266"/>
    </location>
</feature>
<evidence type="ECO:0000256" key="6">
    <source>
        <dbReference type="SAM" id="Phobius"/>
    </source>
</evidence>
<dbReference type="Pfam" id="PF01061">
    <property type="entry name" value="ABC2_membrane"/>
    <property type="match status" value="1"/>
</dbReference>
<organism evidence="8 9">
    <name type="scientific">Desmophyllum pertusum</name>
    <dbReference type="NCBI Taxonomy" id="174260"/>
    <lineage>
        <taxon>Eukaryota</taxon>
        <taxon>Metazoa</taxon>
        <taxon>Cnidaria</taxon>
        <taxon>Anthozoa</taxon>
        <taxon>Hexacorallia</taxon>
        <taxon>Scleractinia</taxon>
        <taxon>Caryophylliina</taxon>
        <taxon>Caryophylliidae</taxon>
        <taxon>Desmophyllum</taxon>
    </lineage>
</organism>
<feature type="transmembrane region" description="Helical" evidence="6">
    <location>
        <begin position="217"/>
        <end position="237"/>
    </location>
</feature>
<keyword evidence="2" id="KW-0813">Transport</keyword>
<dbReference type="OrthoDB" id="5958642at2759"/>
<sequence length="373" mass="42129">MGPWQGSGKTTLLDLLTGRRKQGYSKVAYYGEPTMAPTLFLKLISSQQLKSFRRNTIMDLLNFSQARRAILDYYQASGEPQAVQEAIRTLQRTARTAYWQAEGNGGILLMSAYCIYTVSSPLFLSAILMAHLNKALNVFHLERADGCGRSYENVIQTYVRTAAVCVIPVIVCSIMSYFMVMTSYDLWQFLLVTIISLVLNQTWIAVYMMVICAHPGIAHRICPMVSAIGGFAGGFIIPRPSMPPGYNLLFYINPVFYGFSAITKVLLQNVRLKCENESTLNCISTDGNAVLARFGFDTINIYENLAIMLGMTVLALILSWLFLEMKYINMSFFTKKSSTFSKERRCQKQPHPTYCTTQLLQLRLLVELEKSQR</sequence>
<feature type="transmembrane region" description="Helical" evidence="6">
    <location>
        <begin position="301"/>
        <end position="323"/>
    </location>
</feature>
<evidence type="ECO:0000256" key="2">
    <source>
        <dbReference type="ARBA" id="ARBA00022448"/>
    </source>
</evidence>
<evidence type="ECO:0000313" key="9">
    <source>
        <dbReference type="Proteomes" id="UP001163046"/>
    </source>
</evidence>
<accession>A0A9W9ZF52</accession>
<comment type="subcellular location">
    <subcellularLocation>
        <location evidence="1">Membrane</location>
        <topology evidence="1">Multi-pass membrane protein</topology>
    </subcellularLocation>
</comment>
<feature type="transmembrane region" description="Helical" evidence="6">
    <location>
        <begin position="107"/>
        <end position="130"/>
    </location>
</feature>